<proteinExistence type="predicted"/>
<keyword evidence="1" id="KW-0732">Signal</keyword>
<accession>A0A397VLN1</accession>
<dbReference type="EMBL" id="QKWP01000288">
    <property type="protein sequence ID" value="RIB22892.1"/>
    <property type="molecule type" value="Genomic_DNA"/>
</dbReference>
<evidence type="ECO:0000313" key="3">
    <source>
        <dbReference type="Proteomes" id="UP000266673"/>
    </source>
</evidence>
<feature type="chain" id="PRO_5017289478" description="Extracellular membrane protein CFEM domain-containing protein" evidence="1">
    <location>
        <begin position="26"/>
        <end position="108"/>
    </location>
</feature>
<protein>
    <recommendedName>
        <fullName evidence="4">Extracellular membrane protein CFEM domain-containing protein</fullName>
    </recommendedName>
</protein>
<reference evidence="2 3" key="1">
    <citation type="submission" date="2018-06" db="EMBL/GenBank/DDBJ databases">
        <title>Comparative genomics reveals the genomic features of Rhizophagus irregularis, R. cerebriforme, R. diaphanum and Gigaspora rosea, and their symbiotic lifestyle signature.</title>
        <authorList>
            <person name="Morin E."/>
            <person name="San Clemente H."/>
            <person name="Chen E.C.H."/>
            <person name="De La Providencia I."/>
            <person name="Hainaut M."/>
            <person name="Kuo A."/>
            <person name="Kohler A."/>
            <person name="Murat C."/>
            <person name="Tang N."/>
            <person name="Roy S."/>
            <person name="Loubradou J."/>
            <person name="Henrissat B."/>
            <person name="Grigoriev I.V."/>
            <person name="Corradi N."/>
            <person name="Roux C."/>
            <person name="Martin F.M."/>
        </authorList>
    </citation>
    <scope>NUCLEOTIDE SEQUENCE [LARGE SCALE GENOMIC DNA]</scope>
    <source>
        <strain evidence="2 3">DAOM 194757</strain>
    </source>
</reference>
<evidence type="ECO:0000256" key="1">
    <source>
        <dbReference type="SAM" id="SignalP"/>
    </source>
</evidence>
<sequence>MSKFQTKMGFSIMLFVILFFVLTNAVSNGLKRRQLSQGSKCTGETDDANCDTFICRVKDKDSFKCQLTDTREEGDKCLIDDACKSGLTCLVKQCQRLYTFNPTATPKL</sequence>
<dbReference type="AlphaFoldDB" id="A0A397VLN1"/>
<gene>
    <name evidence="2" type="ORF">C2G38_2074367</name>
</gene>
<feature type="signal peptide" evidence="1">
    <location>
        <begin position="1"/>
        <end position="25"/>
    </location>
</feature>
<comment type="caution">
    <text evidence="2">The sequence shown here is derived from an EMBL/GenBank/DDBJ whole genome shotgun (WGS) entry which is preliminary data.</text>
</comment>
<keyword evidence="3" id="KW-1185">Reference proteome</keyword>
<name>A0A397VLN1_9GLOM</name>
<dbReference type="OrthoDB" id="2362024at2759"/>
<organism evidence="2 3">
    <name type="scientific">Gigaspora rosea</name>
    <dbReference type="NCBI Taxonomy" id="44941"/>
    <lineage>
        <taxon>Eukaryota</taxon>
        <taxon>Fungi</taxon>
        <taxon>Fungi incertae sedis</taxon>
        <taxon>Mucoromycota</taxon>
        <taxon>Glomeromycotina</taxon>
        <taxon>Glomeromycetes</taxon>
        <taxon>Diversisporales</taxon>
        <taxon>Gigasporaceae</taxon>
        <taxon>Gigaspora</taxon>
    </lineage>
</organism>
<evidence type="ECO:0000313" key="2">
    <source>
        <dbReference type="EMBL" id="RIB22892.1"/>
    </source>
</evidence>
<dbReference type="Proteomes" id="UP000266673">
    <property type="component" value="Unassembled WGS sequence"/>
</dbReference>
<evidence type="ECO:0008006" key="4">
    <source>
        <dbReference type="Google" id="ProtNLM"/>
    </source>
</evidence>